<evidence type="ECO:0000313" key="2">
    <source>
        <dbReference type="Proteomes" id="UP000838756"/>
    </source>
</evidence>
<sequence>MSENRLKELRMKRTTLKGTITRVETFAKDPSLDSKGVELVEARRDMLILAFKAYEERQLDILVCDEKDREDISIVEDKYYSV</sequence>
<keyword evidence="2" id="KW-1185">Reference proteome</keyword>
<protein>
    <submittedName>
        <fullName evidence="1">Jg19858 protein</fullName>
    </submittedName>
</protein>
<name>A0A8S4QC25_9NEOP</name>
<dbReference type="EMBL" id="CAKXAJ010000598">
    <property type="protein sequence ID" value="CAH2207564.1"/>
    <property type="molecule type" value="Genomic_DNA"/>
</dbReference>
<gene>
    <name evidence="1" type="primary">jg19858</name>
    <name evidence="1" type="ORF">PAEG_LOCUS185</name>
</gene>
<evidence type="ECO:0000313" key="1">
    <source>
        <dbReference type="EMBL" id="CAH2207564.1"/>
    </source>
</evidence>
<organism evidence="1 2">
    <name type="scientific">Pararge aegeria aegeria</name>
    <dbReference type="NCBI Taxonomy" id="348720"/>
    <lineage>
        <taxon>Eukaryota</taxon>
        <taxon>Metazoa</taxon>
        <taxon>Ecdysozoa</taxon>
        <taxon>Arthropoda</taxon>
        <taxon>Hexapoda</taxon>
        <taxon>Insecta</taxon>
        <taxon>Pterygota</taxon>
        <taxon>Neoptera</taxon>
        <taxon>Endopterygota</taxon>
        <taxon>Lepidoptera</taxon>
        <taxon>Glossata</taxon>
        <taxon>Ditrysia</taxon>
        <taxon>Papilionoidea</taxon>
        <taxon>Nymphalidae</taxon>
        <taxon>Satyrinae</taxon>
        <taxon>Satyrini</taxon>
        <taxon>Parargina</taxon>
        <taxon>Pararge</taxon>
    </lineage>
</organism>
<reference evidence="1" key="1">
    <citation type="submission" date="2022-03" db="EMBL/GenBank/DDBJ databases">
        <authorList>
            <person name="Lindestad O."/>
        </authorList>
    </citation>
    <scope>NUCLEOTIDE SEQUENCE</scope>
</reference>
<accession>A0A8S4QC25</accession>
<dbReference type="Proteomes" id="UP000838756">
    <property type="component" value="Unassembled WGS sequence"/>
</dbReference>
<comment type="caution">
    <text evidence="1">The sequence shown here is derived from an EMBL/GenBank/DDBJ whole genome shotgun (WGS) entry which is preliminary data.</text>
</comment>
<dbReference type="AlphaFoldDB" id="A0A8S4QC25"/>
<dbReference type="OrthoDB" id="8194935at2759"/>
<proteinExistence type="predicted"/>